<keyword evidence="1" id="KW-0472">Membrane</keyword>
<evidence type="ECO:0000313" key="2">
    <source>
        <dbReference type="WBParaSite" id="HDID_0000467201-mRNA-1"/>
    </source>
</evidence>
<organism evidence="2">
    <name type="scientific">Hymenolepis diminuta</name>
    <name type="common">Rat tapeworm</name>
    <dbReference type="NCBI Taxonomy" id="6216"/>
    <lineage>
        <taxon>Eukaryota</taxon>
        <taxon>Metazoa</taxon>
        <taxon>Spiralia</taxon>
        <taxon>Lophotrochozoa</taxon>
        <taxon>Platyhelminthes</taxon>
        <taxon>Cestoda</taxon>
        <taxon>Eucestoda</taxon>
        <taxon>Cyclophyllidea</taxon>
        <taxon>Hymenolepididae</taxon>
        <taxon>Hymenolepis</taxon>
    </lineage>
</organism>
<protein>
    <submittedName>
        <fullName evidence="2">IS5/IS1182 family transposase</fullName>
    </submittedName>
</protein>
<name>A0A0R3SIA7_HYMDI</name>
<proteinExistence type="predicted"/>
<reference evidence="2" key="1">
    <citation type="submission" date="2017-02" db="UniProtKB">
        <authorList>
            <consortium name="WormBaseParasite"/>
        </authorList>
    </citation>
    <scope>IDENTIFICATION</scope>
</reference>
<dbReference type="WBParaSite" id="HDID_0000467201-mRNA-1">
    <property type="protein sequence ID" value="HDID_0000467201-mRNA-1"/>
    <property type="gene ID" value="HDID_0000467201"/>
</dbReference>
<sequence>LSYLLNSFRTQSRKGIRSYVVFDVTIGVLLWDKFIKRMR</sequence>
<keyword evidence="1" id="KW-1133">Transmembrane helix</keyword>
<feature type="transmembrane region" description="Helical" evidence="1">
    <location>
        <begin position="16"/>
        <end position="35"/>
    </location>
</feature>
<accession>A0A0R3SIA7</accession>
<evidence type="ECO:0000256" key="1">
    <source>
        <dbReference type="SAM" id="Phobius"/>
    </source>
</evidence>
<keyword evidence="1" id="KW-0812">Transmembrane</keyword>
<dbReference type="AlphaFoldDB" id="A0A0R3SIA7"/>